<accession>A0A1R1XZX8</accession>
<name>A0A1R1XZX8_9FUNG</name>
<evidence type="ECO:0000256" key="1">
    <source>
        <dbReference type="SAM" id="MobiDB-lite"/>
    </source>
</evidence>
<dbReference type="Proteomes" id="UP000187283">
    <property type="component" value="Unassembled WGS sequence"/>
</dbReference>
<evidence type="ECO:0000313" key="2">
    <source>
        <dbReference type="EMBL" id="OMJ20104.1"/>
    </source>
</evidence>
<sequence>MTKSSLKFSHPEPAKVEFSTPSASLIKSDAPKTNFSNAIIHGTPKTSGDDKYLLKNESPGTKSTTINRLRGTVGLKKPPDYSINLKKLASDKNQKVSPDDDTESDESKGEARLGKISEKEFMDYVSKVDCAPQGRNLAGMDLDSDPPDQSSSDIEI</sequence>
<proteinExistence type="predicted"/>
<protein>
    <submittedName>
        <fullName evidence="2">Uncharacterized protein</fullName>
    </submittedName>
</protein>
<organism evidence="2 3">
    <name type="scientific">Smittium culicis</name>
    <dbReference type="NCBI Taxonomy" id="133412"/>
    <lineage>
        <taxon>Eukaryota</taxon>
        <taxon>Fungi</taxon>
        <taxon>Fungi incertae sedis</taxon>
        <taxon>Zoopagomycota</taxon>
        <taxon>Kickxellomycotina</taxon>
        <taxon>Harpellomycetes</taxon>
        <taxon>Harpellales</taxon>
        <taxon>Legeriomycetaceae</taxon>
        <taxon>Smittium</taxon>
    </lineage>
</organism>
<feature type="region of interest" description="Disordered" evidence="1">
    <location>
        <begin position="1"/>
        <end position="115"/>
    </location>
</feature>
<gene>
    <name evidence="2" type="ORF">AYI70_g4321</name>
</gene>
<dbReference type="OrthoDB" id="10430293at2759"/>
<evidence type="ECO:0000313" key="3">
    <source>
        <dbReference type="Proteomes" id="UP000187283"/>
    </source>
</evidence>
<keyword evidence="3" id="KW-1185">Reference proteome</keyword>
<feature type="compositionally biased region" description="Polar residues" evidence="1">
    <location>
        <begin position="58"/>
        <end position="67"/>
    </location>
</feature>
<reference evidence="2 3" key="1">
    <citation type="submission" date="2017-01" db="EMBL/GenBank/DDBJ databases">
        <authorList>
            <person name="Mah S.A."/>
            <person name="Swanson W.J."/>
            <person name="Moy G.W."/>
            <person name="Vacquier V.D."/>
        </authorList>
    </citation>
    <scope>NUCLEOTIDE SEQUENCE [LARGE SCALE GENOMIC DNA]</scope>
    <source>
        <strain evidence="2 3">GSMNP</strain>
    </source>
</reference>
<feature type="compositionally biased region" description="Basic and acidic residues" evidence="1">
    <location>
        <begin position="105"/>
        <end position="115"/>
    </location>
</feature>
<dbReference type="EMBL" id="LSSN01001323">
    <property type="protein sequence ID" value="OMJ20104.1"/>
    <property type="molecule type" value="Genomic_DNA"/>
</dbReference>
<feature type="compositionally biased region" description="Low complexity" evidence="1">
    <location>
        <begin position="147"/>
        <end position="156"/>
    </location>
</feature>
<dbReference type="AlphaFoldDB" id="A0A1R1XZX8"/>
<feature type="region of interest" description="Disordered" evidence="1">
    <location>
        <begin position="133"/>
        <end position="156"/>
    </location>
</feature>
<comment type="caution">
    <text evidence="2">The sequence shown here is derived from an EMBL/GenBank/DDBJ whole genome shotgun (WGS) entry which is preliminary data.</text>
</comment>
<feature type="compositionally biased region" description="Basic and acidic residues" evidence="1">
    <location>
        <begin position="88"/>
        <end position="98"/>
    </location>
</feature>
<feature type="compositionally biased region" description="Polar residues" evidence="1">
    <location>
        <begin position="19"/>
        <end position="37"/>
    </location>
</feature>